<feature type="compositionally biased region" description="Basic and acidic residues" evidence="1">
    <location>
        <begin position="285"/>
        <end position="295"/>
    </location>
</feature>
<proteinExistence type="predicted"/>
<dbReference type="HOGENOM" id="CLU_857600_0_0_10"/>
<sequence>MDRSHSRKPIRTTALFVDYENLYQQATRYLKRTDNLNGQLADLLYSLRRYLLARRRFRVVLGRAYADFEQYDDGLAIQRVLAEQGIVPRMVPSSYEAPSRSLQLTIDALQTLQSHPEVQAFVVVSGNRSYLPLLEHLRGHGRQIALLQLTSPSDLVYERLGDRLLLDPRPILEHAGLRQLLAHLSGPVADTPPAPPPAFASLADDPDALKALELILEHFGQYEEVYLTPLLRKMSETFDETRVEPKELINRLEAAGAVRLERRRGFPYDYTVLILHEDHPDVRRLRETLASRPEPEPEASGDLSEEDHVEDTSGEEPSAF</sequence>
<name>D0MJV3_RHOM4</name>
<keyword evidence="4" id="KW-1185">Reference proteome</keyword>
<dbReference type="KEGG" id="rmr:Rmar_1878"/>
<dbReference type="GO" id="GO:0004540">
    <property type="term" value="F:RNA nuclease activity"/>
    <property type="evidence" value="ECO:0007669"/>
    <property type="project" value="InterPro"/>
</dbReference>
<evidence type="ECO:0000313" key="3">
    <source>
        <dbReference type="EMBL" id="ACY48761.1"/>
    </source>
</evidence>
<evidence type="ECO:0000256" key="1">
    <source>
        <dbReference type="SAM" id="MobiDB-lite"/>
    </source>
</evidence>
<dbReference type="AlphaFoldDB" id="D0MJV3"/>
<dbReference type="eggNOG" id="COG1432">
    <property type="taxonomic scope" value="Bacteria"/>
</dbReference>
<feature type="compositionally biased region" description="Acidic residues" evidence="1">
    <location>
        <begin position="296"/>
        <end position="314"/>
    </location>
</feature>
<feature type="domain" description="NYN" evidence="2">
    <location>
        <begin position="13"/>
        <end position="147"/>
    </location>
</feature>
<accession>D0MJV3</accession>
<reference evidence="3 4" key="1">
    <citation type="journal article" date="2009" name="Stand. Genomic Sci.">
        <title>Complete genome sequence of Rhodothermus marinus type strain (R-10).</title>
        <authorList>
            <person name="Nolan M."/>
            <person name="Tindall B.J."/>
            <person name="Pomrenke H."/>
            <person name="Lapidus A."/>
            <person name="Copeland A."/>
            <person name="Glavina Del Rio T."/>
            <person name="Lucas S."/>
            <person name="Chen F."/>
            <person name="Tice H."/>
            <person name="Cheng J.F."/>
            <person name="Saunders E."/>
            <person name="Han C."/>
            <person name="Bruce D."/>
            <person name="Goodwin L."/>
            <person name="Chain P."/>
            <person name="Pitluck S."/>
            <person name="Ovchinikova G."/>
            <person name="Pati A."/>
            <person name="Ivanova N."/>
            <person name="Mavromatis K."/>
            <person name="Chen A."/>
            <person name="Palaniappan K."/>
            <person name="Land M."/>
            <person name="Hauser L."/>
            <person name="Chang Y.J."/>
            <person name="Jeffries C.D."/>
            <person name="Brettin T."/>
            <person name="Goker M."/>
            <person name="Bristow J."/>
            <person name="Eisen J.A."/>
            <person name="Markowitz V."/>
            <person name="Hugenholtz P."/>
            <person name="Kyrpides N.C."/>
            <person name="Klenk H.P."/>
            <person name="Detter J.C."/>
        </authorList>
    </citation>
    <scope>NUCLEOTIDE SEQUENCE [LARGE SCALE GENOMIC DNA]</scope>
    <source>
        <strain evidence="4">ATCC 43812 / DSM 4252 / R-10</strain>
    </source>
</reference>
<dbReference type="InterPro" id="IPR021139">
    <property type="entry name" value="NYN"/>
</dbReference>
<evidence type="ECO:0000313" key="4">
    <source>
        <dbReference type="Proteomes" id="UP000002221"/>
    </source>
</evidence>
<dbReference type="Gene3D" id="3.40.50.1010">
    <property type="entry name" value="5'-nuclease"/>
    <property type="match status" value="1"/>
</dbReference>
<gene>
    <name evidence="3" type="ordered locus">Rmar_1878</name>
</gene>
<protein>
    <recommendedName>
        <fullName evidence="2">NYN domain-containing protein</fullName>
    </recommendedName>
</protein>
<evidence type="ECO:0000259" key="2">
    <source>
        <dbReference type="Pfam" id="PF01936"/>
    </source>
</evidence>
<dbReference type="STRING" id="518766.Rmar_1878"/>
<organism evidence="3 4">
    <name type="scientific">Rhodothermus marinus (strain ATCC 43812 / DSM 4252 / R-10)</name>
    <name type="common">Rhodothermus obamensis</name>
    <dbReference type="NCBI Taxonomy" id="518766"/>
    <lineage>
        <taxon>Bacteria</taxon>
        <taxon>Pseudomonadati</taxon>
        <taxon>Rhodothermota</taxon>
        <taxon>Rhodothermia</taxon>
        <taxon>Rhodothermales</taxon>
        <taxon>Rhodothermaceae</taxon>
        <taxon>Rhodothermus</taxon>
    </lineage>
</organism>
<dbReference type="Pfam" id="PF01936">
    <property type="entry name" value="NYN"/>
    <property type="match status" value="1"/>
</dbReference>
<feature type="region of interest" description="Disordered" evidence="1">
    <location>
        <begin position="285"/>
        <end position="320"/>
    </location>
</feature>
<dbReference type="EMBL" id="CP001807">
    <property type="protein sequence ID" value="ACY48761.1"/>
    <property type="molecule type" value="Genomic_DNA"/>
</dbReference>
<dbReference type="Proteomes" id="UP000002221">
    <property type="component" value="Chromosome"/>
</dbReference>
<dbReference type="RefSeq" id="WP_012844372.1">
    <property type="nucleotide sequence ID" value="NC_013501.1"/>
</dbReference>